<dbReference type="EMBL" id="JAUSTZ010000008">
    <property type="protein sequence ID" value="MDQ0227308.1"/>
    <property type="molecule type" value="Genomic_DNA"/>
</dbReference>
<comment type="caution">
    <text evidence="1">The sequence shown here is derived from an EMBL/GenBank/DDBJ whole genome shotgun (WGS) entry which is preliminary data.</text>
</comment>
<keyword evidence="2" id="KW-1185">Reference proteome</keyword>
<evidence type="ECO:0000313" key="1">
    <source>
        <dbReference type="EMBL" id="MDQ0227308.1"/>
    </source>
</evidence>
<reference evidence="1 2" key="1">
    <citation type="submission" date="2023-07" db="EMBL/GenBank/DDBJ databases">
        <title>Genomic Encyclopedia of Type Strains, Phase IV (KMG-IV): sequencing the most valuable type-strain genomes for metagenomic binning, comparative biology and taxonomic classification.</title>
        <authorList>
            <person name="Goeker M."/>
        </authorList>
    </citation>
    <scope>NUCLEOTIDE SEQUENCE [LARGE SCALE GENOMIC DNA]</scope>
    <source>
        <strain evidence="1 2">DSM 17723</strain>
    </source>
</reference>
<gene>
    <name evidence="1" type="ORF">J2S02_003653</name>
</gene>
<proteinExistence type="predicted"/>
<dbReference type="RefSeq" id="WP_174881019.1">
    <property type="nucleotide sequence ID" value="NZ_CADEPK010000299.1"/>
</dbReference>
<protein>
    <submittedName>
        <fullName evidence="1">Uncharacterized protein</fullName>
    </submittedName>
</protein>
<organism evidence="1 2">
    <name type="scientific">Metabacillus niabensis</name>
    <dbReference type="NCBI Taxonomy" id="324854"/>
    <lineage>
        <taxon>Bacteria</taxon>
        <taxon>Bacillati</taxon>
        <taxon>Bacillota</taxon>
        <taxon>Bacilli</taxon>
        <taxon>Bacillales</taxon>
        <taxon>Bacillaceae</taxon>
        <taxon>Metabacillus</taxon>
    </lineage>
</organism>
<accession>A0ABT9Z4X3</accession>
<sequence>MSVSIYYTATRKQKLTKEEQEAIHQFIIDYSVDEEIEKYMNTGEGYNWTSFYVYDNEDPTEADVIFEGATQLPDNSEDAMWDGIQHWSALLSQIRSVVPEAKWHVHVDDHELVWDEEHLEYDLSK</sequence>
<dbReference type="Proteomes" id="UP001232245">
    <property type="component" value="Unassembled WGS sequence"/>
</dbReference>
<name>A0ABT9Z4X3_9BACI</name>
<evidence type="ECO:0000313" key="2">
    <source>
        <dbReference type="Proteomes" id="UP001232245"/>
    </source>
</evidence>